<dbReference type="GeneID" id="77811241"/>
<dbReference type="RefSeq" id="XP_053021546.1">
    <property type="nucleotide sequence ID" value="XM_053170346.1"/>
</dbReference>
<accession>A0ABY7CZK9</accession>
<proteinExistence type="predicted"/>
<evidence type="ECO:0000313" key="3">
    <source>
        <dbReference type="EMBL" id="WAQ88137.1"/>
    </source>
</evidence>
<evidence type="ECO:0000313" key="4">
    <source>
        <dbReference type="Proteomes" id="UP001164743"/>
    </source>
</evidence>
<keyword evidence="1" id="KW-0472">Membrane</keyword>
<evidence type="ECO:0000256" key="1">
    <source>
        <dbReference type="SAM" id="Phobius"/>
    </source>
</evidence>
<evidence type="ECO:0000313" key="2">
    <source>
        <dbReference type="EMBL" id="WAQ85991.1"/>
    </source>
</evidence>
<name>A0ABY7CZK9_9BASI</name>
<dbReference type="EMBL" id="CP110426">
    <property type="protein sequence ID" value="WAQ85991.1"/>
    <property type="molecule type" value="Genomic_DNA"/>
</dbReference>
<feature type="transmembrane region" description="Helical" evidence="1">
    <location>
        <begin position="21"/>
        <end position="40"/>
    </location>
</feature>
<keyword evidence="4" id="KW-1185">Reference proteome</keyword>
<keyword evidence="1" id="KW-1133">Transmembrane helix</keyword>
<gene>
    <name evidence="2" type="ORF">PtA15_6A621</name>
    <name evidence="3" type="ORF">PtA15_9A262</name>
</gene>
<keyword evidence="1" id="KW-0812">Transmembrane</keyword>
<dbReference type="EMBL" id="CP110429">
    <property type="protein sequence ID" value="WAQ88137.1"/>
    <property type="molecule type" value="Genomic_DNA"/>
</dbReference>
<reference evidence="3" key="1">
    <citation type="submission" date="2022-10" db="EMBL/GenBank/DDBJ databases">
        <title>Puccinia triticina Genome sequencing and assembly.</title>
        <authorList>
            <person name="Li C."/>
        </authorList>
    </citation>
    <scope>NUCLEOTIDE SEQUENCE</scope>
    <source>
        <strain evidence="3">Pt15</strain>
    </source>
</reference>
<sequence>MVNGATIASSPDHAQQSMMVSTNWALLVLSASAFPIPAPISSGLSSLVPSLLAISAAVAIPLVVAAIPPVTFVPLSSPLPASARSAVAW</sequence>
<feature type="transmembrane region" description="Helical" evidence="1">
    <location>
        <begin position="52"/>
        <end position="75"/>
    </location>
</feature>
<protein>
    <submittedName>
        <fullName evidence="3">Uncharacterized protein</fullName>
    </submittedName>
</protein>
<dbReference type="Proteomes" id="UP001164743">
    <property type="component" value="Chromosome 9A"/>
</dbReference>
<organism evidence="3 4">
    <name type="scientific">Puccinia triticina</name>
    <dbReference type="NCBI Taxonomy" id="208348"/>
    <lineage>
        <taxon>Eukaryota</taxon>
        <taxon>Fungi</taxon>
        <taxon>Dikarya</taxon>
        <taxon>Basidiomycota</taxon>
        <taxon>Pucciniomycotina</taxon>
        <taxon>Pucciniomycetes</taxon>
        <taxon>Pucciniales</taxon>
        <taxon>Pucciniaceae</taxon>
        <taxon>Puccinia</taxon>
    </lineage>
</organism>
<dbReference type="Proteomes" id="UP001164743">
    <property type="component" value="Chromosome 6A"/>
</dbReference>